<dbReference type="AlphaFoldDB" id="A0A8H5CHK6"/>
<dbReference type="GO" id="GO:0032210">
    <property type="term" value="P:regulation of telomere maintenance via telomerase"/>
    <property type="evidence" value="ECO:0007669"/>
    <property type="project" value="TreeGrafter"/>
</dbReference>
<dbReference type="InterPro" id="IPR011564">
    <property type="entry name" value="Telomer_end-bd_POT1/Cdc13"/>
</dbReference>
<name>A0A8H5CHK6_9AGAR</name>
<dbReference type="Proteomes" id="UP000541558">
    <property type="component" value="Unassembled WGS sequence"/>
</dbReference>
<keyword evidence="4" id="KW-0238">DNA-binding</keyword>
<evidence type="ECO:0000313" key="8">
    <source>
        <dbReference type="Proteomes" id="UP000541558"/>
    </source>
</evidence>
<proteinExistence type="predicted"/>
<dbReference type="PANTHER" id="PTHR14513:SF0">
    <property type="entry name" value="PROTECTION OF TELOMERES PROTEIN 1"/>
    <property type="match status" value="1"/>
</dbReference>
<dbReference type="GO" id="GO:0000783">
    <property type="term" value="C:nuclear telomere cap complex"/>
    <property type="evidence" value="ECO:0007669"/>
    <property type="project" value="TreeGrafter"/>
</dbReference>
<dbReference type="SUPFAM" id="SSF50249">
    <property type="entry name" value="Nucleic acid-binding proteins"/>
    <property type="match status" value="1"/>
</dbReference>
<dbReference type="InterPro" id="IPR028389">
    <property type="entry name" value="POT1"/>
</dbReference>
<dbReference type="OrthoDB" id="2186770at2759"/>
<feature type="domain" description="Telomeric single stranded DNA binding POT1/Cdc13" evidence="6">
    <location>
        <begin position="84"/>
        <end position="198"/>
    </location>
</feature>
<comment type="subcellular location">
    <subcellularLocation>
        <location evidence="1">Chromosome</location>
        <location evidence="1">Telomere</location>
    </subcellularLocation>
</comment>
<dbReference type="PANTHER" id="PTHR14513">
    <property type="entry name" value="PROTECTION OF TELOMERES 1"/>
    <property type="match status" value="1"/>
</dbReference>
<gene>
    <name evidence="7" type="ORF">D9611_001391</name>
</gene>
<feature type="compositionally biased region" description="Polar residues" evidence="5">
    <location>
        <begin position="1"/>
        <end position="10"/>
    </location>
</feature>
<dbReference type="InterPro" id="IPR012340">
    <property type="entry name" value="NA-bd_OB-fold"/>
</dbReference>
<dbReference type="GO" id="GO:0010521">
    <property type="term" value="F:telomerase inhibitor activity"/>
    <property type="evidence" value="ECO:0007669"/>
    <property type="project" value="TreeGrafter"/>
</dbReference>
<evidence type="ECO:0000313" key="7">
    <source>
        <dbReference type="EMBL" id="KAF5341900.1"/>
    </source>
</evidence>
<evidence type="ECO:0000256" key="4">
    <source>
        <dbReference type="ARBA" id="ARBA00023125"/>
    </source>
</evidence>
<accession>A0A8H5CHK6</accession>
<feature type="region of interest" description="Disordered" evidence="5">
    <location>
        <begin position="1"/>
        <end position="34"/>
    </location>
</feature>
<reference evidence="7 8" key="1">
    <citation type="journal article" date="2020" name="ISME J.">
        <title>Uncovering the hidden diversity of litter-decomposition mechanisms in mushroom-forming fungi.</title>
        <authorList>
            <person name="Floudas D."/>
            <person name="Bentzer J."/>
            <person name="Ahren D."/>
            <person name="Johansson T."/>
            <person name="Persson P."/>
            <person name="Tunlid A."/>
        </authorList>
    </citation>
    <scope>NUCLEOTIDE SEQUENCE [LARGE SCALE GENOMIC DNA]</scope>
    <source>
        <strain evidence="7 8">CBS 175.51</strain>
    </source>
</reference>
<dbReference type="EMBL" id="JAACJK010000001">
    <property type="protein sequence ID" value="KAF5341900.1"/>
    <property type="molecule type" value="Genomic_DNA"/>
</dbReference>
<dbReference type="Pfam" id="PF02765">
    <property type="entry name" value="POT1"/>
    <property type="match status" value="1"/>
</dbReference>
<dbReference type="GO" id="GO:0016233">
    <property type="term" value="P:telomere capping"/>
    <property type="evidence" value="ECO:0007669"/>
    <property type="project" value="TreeGrafter"/>
</dbReference>
<dbReference type="Gene3D" id="2.40.50.140">
    <property type="entry name" value="Nucleic acid-binding proteins"/>
    <property type="match status" value="2"/>
</dbReference>
<keyword evidence="8" id="KW-1185">Reference proteome</keyword>
<dbReference type="GO" id="GO:0098505">
    <property type="term" value="F:G-rich strand telomeric DNA binding"/>
    <property type="evidence" value="ECO:0007669"/>
    <property type="project" value="TreeGrafter"/>
</dbReference>
<keyword evidence="3" id="KW-0779">Telomere</keyword>
<evidence type="ECO:0000256" key="3">
    <source>
        <dbReference type="ARBA" id="ARBA00022895"/>
    </source>
</evidence>
<keyword evidence="2" id="KW-0158">Chromosome</keyword>
<protein>
    <recommendedName>
        <fullName evidence="6">Telomeric single stranded DNA binding POT1/Cdc13 domain-containing protein</fullName>
    </recommendedName>
</protein>
<evidence type="ECO:0000256" key="2">
    <source>
        <dbReference type="ARBA" id="ARBA00022454"/>
    </source>
</evidence>
<comment type="caution">
    <text evidence="7">The sequence shown here is derived from an EMBL/GenBank/DDBJ whole genome shotgun (WGS) entry which is preliminary data.</text>
</comment>
<sequence length="397" mass="45176">MKRHSTGNNEPDSKRVKNGGAVTEEADQRDAEASKIHMQDLEVDVIRPPYSFISMNTLSRNYGAVNVIGIVLESEYRARATRGTMGILVSCMHPDLQLTLRTDWKLSIRIGDATTRPGERVCVNLFAKKESDLPNPSIGDVVILRGVKDTEYQSAAQLVGRSGAYTWDIVSRKPCAPAYLYSGPGTEPLKPAEEDFCLWLLDWDSENKDTQAVSEILGVQVVKPVPEGRVHTLFSGIQASLAGIGFIDDTVEVCISKLLSSDIQMLIHYTTLKVIAIHPYKTNPNRYTVWTTDYTRNPEWESHNSNFNKFYDWCAPDLRPYLFRIEFWDEAAGVARTMKNGFYNFRNTCVRRDNYGLIEGRQCEAKITQLKEDDEYPHLKALLRRREAWLKERGWDV</sequence>
<evidence type="ECO:0000256" key="1">
    <source>
        <dbReference type="ARBA" id="ARBA00004574"/>
    </source>
</evidence>
<organism evidence="7 8">
    <name type="scientific">Ephemerocybe angulata</name>
    <dbReference type="NCBI Taxonomy" id="980116"/>
    <lineage>
        <taxon>Eukaryota</taxon>
        <taxon>Fungi</taxon>
        <taxon>Dikarya</taxon>
        <taxon>Basidiomycota</taxon>
        <taxon>Agaricomycotina</taxon>
        <taxon>Agaricomycetes</taxon>
        <taxon>Agaricomycetidae</taxon>
        <taxon>Agaricales</taxon>
        <taxon>Agaricineae</taxon>
        <taxon>Psathyrellaceae</taxon>
        <taxon>Ephemerocybe</taxon>
    </lineage>
</organism>
<evidence type="ECO:0000256" key="5">
    <source>
        <dbReference type="SAM" id="MobiDB-lite"/>
    </source>
</evidence>
<evidence type="ECO:0000259" key="6">
    <source>
        <dbReference type="Pfam" id="PF02765"/>
    </source>
</evidence>